<reference evidence="5 6" key="1">
    <citation type="submission" date="2019-07" db="EMBL/GenBank/DDBJ databases">
        <authorList>
            <person name="Zhao L.H."/>
        </authorList>
    </citation>
    <scope>NUCLEOTIDE SEQUENCE [LARGE SCALE GENOMIC DNA]</scope>
    <source>
        <strain evidence="5 6">Co35</strain>
    </source>
</reference>
<dbReference type="SUPFAM" id="SSF52540">
    <property type="entry name" value="P-loop containing nucleoside triphosphate hydrolases"/>
    <property type="match status" value="1"/>
</dbReference>
<dbReference type="InterPro" id="IPR050166">
    <property type="entry name" value="ABC_transporter_ATP-bind"/>
</dbReference>
<dbReference type="AlphaFoldDB" id="A0A554SQ59"/>
<dbReference type="EMBL" id="VLNT01000001">
    <property type="protein sequence ID" value="TSD68483.1"/>
    <property type="molecule type" value="Genomic_DNA"/>
</dbReference>
<dbReference type="PANTHER" id="PTHR42788">
    <property type="entry name" value="TAURINE IMPORT ATP-BINDING PROTEIN-RELATED"/>
    <property type="match status" value="1"/>
</dbReference>
<dbReference type="SMART" id="SM00382">
    <property type="entry name" value="AAA"/>
    <property type="match status" value="1"/>
</dbReference>
<evidence type="ECO:0000256" key="3">
    <source>
        <dbReference type="ARBA" id="ARBA00022840"/>
    </source>
</evidence>
<dbReference type="PROSITE" id="PS50893">
    <property type="entry name" value="ABC_TRANSPORTER_2"/>
    <property type="match status" value="1"/>
</dbReference>
<sequence length="262" mass="28506">MADPIVRVDDLVVSFPSRTSKTPVEVISGADLTVERGSCVVIIGPSGCGKSTILSCIAGLTPYAGGSITVDGDRVDGPDDHSSVVFQHASLLPWRTVLGNVEFGLESRRQIPKKEIRARAMEAIEAVGLAGYEDHHPHQISGGMQQRVNLARAFAVRAPLTLMDEPFGALDALTKELMQDELIRLMSMVSSSTVFITHDIREAIYLGDKILVMSARPGTIIAEFDSPFGADRTRAMTEDRRFDELESSLRDLLGHTTEEVLT</sequence>
<evidence type="ECO:0000313" key="5">
    <source>
        <dbReference type="EMBL" id="TSD68483.1"/>
    </source>
</evidence>
<accession>A0A554SQ59</accession>
<dbReference type="CDD" id="cd03293">
    <property type="entry name" value="ABC_NrtD_SsuB_transporters"/>
    <property type="match status" value="1"/>
</dbReference>
<organism evidence="5 6">
    <name type="scientific">Aeromicrobium piscarium</name>
    <dbReference type="NCBI Taxonomy" id="2590901"/>
    <lineage>
        <taxon>Bacteria</taxon>
        <taxon>Bacillati</taxon>
        <taxon>Actinomycetota</taxon>
        <taxon>Actinomycetes</taxon>
        <taxon>Propionibacteriales</taxon>
        <taxon>Nocardioidaceae</taxon>
        <taxon>Aeromicrobium</taxon>
    </lineage>
</organism>
<dbReference type="Pfam" id="PF00005">
    <property type="entry name" value="ABC_tran"/>
    <property type="match status" value="1"/>
</dbReference>
<dbReference type="RefSeq" id="WP_143911424.1">
    <property type="nucleotide sequence ID" value="NZ_VLNT01000001.1"/>
</dbReference>
<dbReference type="PROSITE" id="PS00211">
    <property type="entry name" value="ABC_TRANSPORTER_1"/>
    <property type="match status" value="1"/>
</dbReference>
<keyword evidence="1" id="KW-0813">Transport</keyword>
<evidence type="ECO:0000256" key="2">
    <source>
        <dbReference type="ARBA" id="ARBA00022741"/>
    </source>
</evidence>
<dbReference type="InterPro" id="IPR003593">
    <property type="entry name" value="AAA+_ATPase"/>
</dbReference>
<dbReference type="InterPro" id="IPR017871">
    <property type="entry name" value="ABC_transporter-like_CS"/>
</dbReference>
<evidence type="ECO:0000256" key="1">
    <source>
        <dbReference type="ARBA" id="ARBA00022448"/>
    </source>
</evidence>
<keyword evidence="3 5" id="KW-0067">ATP-binding</keyword>
<dbReference type="GO" id="GO:0005524">
    <property type="term" value="F:ATP binding"/>
    <property type="evidence" value="ECO:0007669"/>
    <property type="project" value="UniProtKB-KW"/>
</dbReference>
<dbReference type="PANTHER" id="PTHR42788:SF13">
    <property type="entry name" value="ALIPHATIC SULFONATES IMPORT ATP-BINDING PROTEIN SSUB"/>
    <property type="match status" value="1"/>
</dbReference>
<keyword evidence="6" id="KW-1185">Reference proteome</keyword>
<dbReference type="GO" id="GO:0016887">
    <property type="term" value="F:ATP hydrolysis activity"/>
    <property type="evidence" value="ECO:0007669"/>
    <property type="project" value="InterPro"/>
</dbReference>
<evidence type="ECO:0000313" key="6">
    <source>
        <dbReference type="Proteomes" id="UP000316988"/>
    </source>
</evidence>
<comment type="caution">
    <text evidence="5">The sequence shown here is derived from an EMBL/GenBank/DDBJ whole genome shotgun (WGS) entry which is preliminary data.</text>
</comment>
<gene>
    <name evidence="5" type="ORF">FNM00_02525</name>
</gene>
<protein>
    <submittedName>
        <fullName evidence="5">ABC transporter ATP-binding protein</fullName>
    </submittedName>
</protein>
<proteinExistence type="predicted"/>
<dbReference type="InterPro" id="IPR027417">
    <property type="entry name" value="P-loop_NTPase"/>
</dbReference>
<dbReference type="OrthoDB" id="8773773at2"/>
<dbReference type="Proteomes" id="UP000316988">
    <property type="component" value="Unassembled WGS sequence"/>
</dbReference>
<dbReference type="Gene3D" id="3.40.50.300">
    <property type="entry name" value="P-loop containing nucleotide triphosphate hydrolases"/>
    <property type="match status" value="1"/>
</dbReference>
<name>A0A554SQ59_9ACTN</name>
<dbReference type="InterPro" id="IPR003439">
    <property type="entry name" value="ABC_transporter-like_ATP-bd"/>
</dbReference>
<keyword evidence="2" id="KW-0547">Nucleotide-binding</keyword>
<feature type="domain" description="ABC transporter" evidence="4">
    <location>
        <begin position="6"/>
        <end position="240"/>
    </location>
</feature>
<evidence type="ECO:0000259" key="4">
    <source>
        <dbReference type="PROSITE" id="PS50893"/>
    </source>
</evidence>